<evidence type="ECO:0000256" key="1">
    <source>
        <dbReference type="ARBA" id="ARBA00022884"/>
    </source>
</evidence>
<feature type="compositionally biased region" description="Low complexity" evidence="3">
    <location>
        <begin position="698"/>
        <end position="723"/>
    </location>
</feature>
<dbReference type="Gene3D" id="3.30.70.330">
    <property type="match status" value="1"/>
</dbReference>
<dbReference type="SMART" id="SM00360">
    <property type="entry name" value="RRM"/>
    <property type="match status" value="2"/>
</dbReference>
<protein>
    <recommendedName>
        <fullName evidence="4">RRM domain-containing protein</fullName>
    </recommendedName>
</protein>
<dbReference type="InterPro" id="IPR000504">
    <property type="entry name" value="RRM_dom"/>
</dbReference>
<comment type="caution">
    <text evidence="5">The sequence shown here is derived from an EMBL/GenBank/DDBJ whole genome shotgun (WGS) entry which is preliminary data.</text>
</comment>
<dbReference type="GO" id="GO:0003723">
    <property type="term" value="F:RNA binding"/>
    <property type="evidence" value="ECO:0007669"/>
    <property type="project" value="UniProtKB-UniRule"/>
</dbReference>
<dbReference type="InterPro" id="IPR034453">
    <property type="entry name" value="MEI2-like_RRM1"/>
</dbReference>
<accession>A0A1X2H876</accession>
<keyword evidence="6" id="KW-1185">Reference proteome</keyword>
<evidence type="ECO:0000256" key="3">
    <source>
        <dbReference type="SAM" id="MobiDB-lite"/>
    </source>
</evidence>
<evidence type="ECO:0000259" key="4">
    <source>
        <dbReference type="PROSITE" id="PS50102"/>
    </source>
</evidence>
<dbReference type="SUPFAM" id="SSF54928">
    <property type="entry name" value="RNA-binding domain, RBD"/>
    <property type="match status" value="1"/>
</dbReference>
<feature type="compositionally biased region" description="Basic and acidic residues" evidence="3">
    <location>
        <begin position="464"/>
        <end position="486"/>
    </location>
</feature>
<feature type="compositionally biased region" description="Gly residues" evidence="3">
    <location>
        <begin position="112"/>
        <end position="123"/>
    </location>
</feature>
<dbReference type="OMA" id="HAFHEPR"/>
<dbReference type="CDD" id="cd12524">
    <property type="entry name" value="RRM1_MEI2_like"/>
    <property type="match status" value="1"/>
</dbReference>
<reference evidence="5 6" key="1">
    <citation type="submission" date="2016-07" db="EMBL/GenBank/DDBJ databases">
        <title>Pervasive Adenine N6-methylation of Active Genes in Fungi.</title>
        <authorList>
            <consortium name="DOE Joint Genome Institute"/>
            <person name="Mondo S.J."/>
            <person name="Dannebaum R.O."/>
            <person name="Kuo R.C."/>
            <person name="Labutti K."/>
            <person name="Haridas S."/>
            <person name="Kuo A."/>
            <person name="Salamov A."/>
            <person name="Ahrendt S.R."/>
            <person name="Lipzen A."/>
            <person name="Sullivan W."/>
            <person name="Andreopoulos W.B."/>
            <person name="Clum A."/>
            <person name="Lindquist E."/>
            <person name="Daum C."/>
            <person name="Ramamoorthy G.K."/>
            <person name="Gryganskyi A."/>
            <person name="Culley D."/>
            <person name="Magnuson J.K."/>
            <person name="James T.Y."/>
            <person name="O'Malley M.A."/>
            <person name="Stajich J.E."/>
            <person name="Spatafora J.W."/>
            <person name="Visel A."/>
            <person name="Grigoriev I.V."/>
        </authorList>
    </citation>
    <scope>NUCLEOTIDE SEQUENCE [LARGE SCALE GENOMIC DNA]</scope>
    <source>
        <strain evidence="5 6">NRRL 2496</strain>
    </source>
</reference>
<feature type="region of interest" description="Disordered" evidence="3">
    <location>
        <begin position="644"/>
        <end position="684"/>
    </location>
</feature>
<dbReference type="Pfam" id="PF00076">
    <property type="entry name" value="RRM_1"/>
    <property type="match status" value="1"/>
</dbReference>
<dbReference type="EMBL" id="MCGN01000007">
    <property type="protein sequence ID" value="ORY94779.1"/>
    <property type="molecule type" value="Genomic_DNA"/>
</dbReference>
<evidence type="ECO:0000313" key="6">
    <source>
        <dbReference type="Proteomes" id="UP000242180"/>
    </source>
</evidence>
<dbReference type="Proteomes" id="UP000242180">
    <property type="component" value="Unassembled WGS sequence"/>
</dbReference>
<feature type="region of interest" description="Disordered" evidence="3">
    <location>
        <begin position="606"/>
        <end position="630"/>
    </location>
</feature>
<dbReference type="PROSITE" id="PS50102">
    <property type="entry name" value="RRM"/>
    <property type="match status" value="1"/>
</dbReference>
<keyword evidence="1 2" id="KW-0694">RNA-binding</keyword>
<feature type="region of interest" description="Disordered" evidence="3">
    <location>
        <begin position="428"/>
        <end position="541"/>
    </location>
</feature>
<dbReference type="InterPro" id="IPR035979">
    <property type="entry name" value="RBD_domain_sf"/>
</dbReference>
<feature type="compositionally biased region" description="Low complexity" evidence="3">
    <location>
        <begin position="618"/>
        <end position="630"/>
    </location>
</feature>
<feature type="compositionally biased region" description="Basic residues" evidence="3">
    <location>
        <begin position="125"/>
        <end position="136"/>
    </location>
</feature>
<evidence type="ECO:0000256" key="2">
    <source>
        <dbReference type="PROSITE-ProRule" id="PRU00176"/>
    </source>
</evidence>
<dbReference type="InParanoid" id="A0A1X2H876"/>
<dbReference type="InterPro" id="IPR012677">
    <property type="entry name" value="Nucleotide-bd_a/b_plait_sf"/>
</dbReference>
<feature type="domain" description="RRM" evidence="4">
    <location>
        <begin position="246"/>
        <end position="319"/>
    </location>
</feature>
<evidence type="ECO:0000313" key="5">
    <source>
        <dbReference type="EMBL" id="ORY94779.1"/>
    </source>
</evidence>
<organism evidence="5 6">
    <name type="scientific">Syncephalastrum racemosum</name>
    <name type="common">Filamentous fungus</name>
    <dbReference type="NCBI Taxonomy" id="13706"/>
    <lineage>
        <taxon>Eukaryota</taxon>
        <taxon>Fungi</taxon>
        <taxon>Fungi incertae sedis</taxon>
        <taxon>Mucoromycota</taxon>
        <taxon>Mucoromycotina</taxon>
        <taxon>Mucoromycetes</taxon>
        <taxon>Mucorales</taxon>
        <taxon>Syncephalastraceae</taxon>
        <taxon>Syncephalastrum</taxon>
    </lineage>
</organism>
<feature type="compositionally biased region" description="Basic and acidic residues" evidence="3">
    <location>
        <begin position="501"/>
        <end position="523"/>
    </location>
</feature>
<feature type="region of interest" description="Disordered" evidence="3">
    <location>
        <begin position="698"/>
        <end position="731"/>
    </location>
</feature>
<sequence length="731" mass="82871">MKRFSQDYPSDSQYSPYEPDMKRYAWDRNMSHDQSQGGYGGYNPYPSQGNNAYASQSNPPLPPPVRNDYSYGQYNSHDAGYGNRPHVQNEPSMPPSRNFGGHGHGHGHGRGGGHANNRGGGPMRGPRRGFNKRPQSHRPAPYHDNHAPPPPAAPHHHHNQPNPRSMRASYRQTDPRIQSNQTSFNDYEVNRPATGRAAGGRWEERRSQNYQEDAPPRHAFHEPRQVENSALPAHIESRLAREKPCRTLFVRNVQYEIRADEIRDMFAEFGEIKDVFDLIEGRGMIFVTFYDIRAAEAAKNNTQGMILADRKIDVHYSLPKAEEEDQKCDGSKNQGTLLFTLKYTDITIDDDSLYNYLRRFGDIKVIRTPHFKHHTENNERRQRFVEFYDSRACLAAYNQCHLQPYPEGGRWDLSFFWDHTNRERNEVFKKSGSVERKERPFDNDRNDRHEGRAGRRFSGGSFEGRGRNFDDRRPFPRNRDRSKDSFGHGSAHGRAQGRGQGRSDRDEFGRVLRGGRDDSRPSYDDDANSYNPEEPRIEIKDEGRLEQAQKAQQLMNMFAQQQTPTPPTAAAPNPIAVSMPQLPQAPVKLEQPAAPVNYEQTVLQQPLQPPLPQPPAPAANAAVQPPPNQAAQVQQLLGLLTQAAAQQQQQQQQAQAQASPVVQQQPIQAAQVAPQLQNQQPAAGAANALSQLTQFLQMQQQMQSPQQAVQQQQQQPPAPVSQGQEHHQQQQ</sequence>
<proteinExistence type="predicted"/>
<name>A0A1X2H876_SYNRA</name>
<gene>
    <name evidence="5" type="ORF">BCR43DRAFT_494578</name>
</gene>
<dbReference type="PANTHER" id="PTHR23189">
    <property type="entry name" value="RNA RECOGNITION MOTIF-CONTAINING"/>
    <property type="match status" value="1"/>
</dbReference>
<feature type="compositionally biased region" description="Polar residues" evidence="3">
    <location>
        <begin position="170"/>
        <end position="185"/>
    </location>
</feature>
<feature type="compositionally biased region" description="Basic and acidic residues" evidence="3">
    <location>
        <begin position="428"/>
        <end position="453"/>
    </location>
</feature>
<dbReference type="AlphaFoldDB" id="A0A1X2H876"/>
<feature type="compositionally biased region" description="Polar residues" evidence="3">
    <location>
        <begin position="45"/>
        <end position="58"/>
    </location>
</feature>
<dbReference type="OrthoDB" id="439808at2759"/>
<feature type="compositionally biased region" description="Basic and acidic residues" evidence="3">
    <location>
        <begin position="214"/>
        <end position="225"/>
    </location>
</feature>
<feature type="compositionally biased region" description="Pro residues" evidence="3">
    <location>
        <begin position="607"/>
        <end position="617"/>
    </location>
</feature>
<feature type="region of interest" description="Disordered" evidence="3">
    <location>
        <begin position="25"/>
        <end position="229"/>
    </location>
</feature>